<organism evidence="1 2">
    <name type="scientific">Brassica napus</name>
    <name type="common">Rape</name>
    <dbReference type="NCBI Taxonomy" id="3708"/>
    <lineage>
        <taxon>Eukaryota</taxon>
        <taxon>Viridiplantae</taxon>
        <taxon>Streptophyta</taxon>
        <taxon>Embryophyta</taxon>
        <taxon>Tracheophyta</taxon>
        <taxon>Spermatophyta</taxon>
        <taxon>Magnoliopsida</taxon>
        <taxon>eudicotyledons</taxon>
        <taxon>Gunneridae</taxon>
        <taxon>Pentapetalae</taxon>
        <taxon>rosids</taxon>
        <taxon>malvids</taxon>
        <taxon>Brassicales</taxon>
        <taxon>Brassicaceae</taxon>
        <taxon>Brassiceae</taxon>
        <taxon>Brassica</taxon>
    </lineage>
</organism>
<gene>
    <name evidence="1" type="ORF">HID58_071056</name>
</gene>
<name>A0ABQ7Z0I9_BRANA</name>
<dbReference type="Proteomes" id="UP000824890">
    <property type="component" value="Unassembled WGS sequence"/>
</dbReference>
<accession>A0ABQ7Z0I9</accession>
<feature type="non-terminal residue" evidence="1">
    <location>
        <position position="138"/>
    </location>
</feature>
<proteinExistence type="predicted"/>
<comment type="caution">
    <text evidence="1">The sequence shown here is derived from an EMBL/GenBank/DDBJ whole genome shotgun (WGS) entry which is preliminary data.</text>
</comment>
<protein>
    <recommendedName>
        <fullName evidence="3">Mannosyltransferase</fullName>
    </recommendedName>
</protein>
<sequence>VLHALLRRWSLRRRRLSFLLDLVLSLLPDSNKIHFRYVLGFWVFQRRGRAGIGGLVLAAVVSVPSFASPAMRLCIQGVWTEQRFPLLRFEVPGFWSYRLAGEAAAISVVWVQKWRVPVTRVWVLVVPVWVLAAASYGL</sequence>
<keyword evidence="2" id="KW-1185">Reference proteome</keyword>
<evidence type="ECO:0008006" key="3">
    <source>
        <dbReference type="Google" id="ProtNLM"/>
    </source>
</evidence>
<feature type="non-terminal residue" evidence="1">
    <location>
        <position position="1"/>
    </location>
</feature>
<reference evidence="1 2" key="1">
    <citation type="submission" date="2021-05" db="EMBL/GenBank/DDBJ databases">
        <title>Genome Assembly of Synthetic Allotetraploid Brassica napus Reveals Homoeologous Exchanges between Subgenomes.</title>
        <authorList>
            <person name="Davis J.T."/>
        </authorList>
    </citation>
    <scope>NUCLEOTIDE SEQUENCE [LARGE SCALE GENOMIC DNA]</scope>
    <source>
        <strain evidence="2">cv. Da-Ae</strain>
        <tissue evidence="1">Seedling</tissue>
    </source>
</reference>
<evidence type="ECO:0000313" key="1">
    <source>
        <dbReference type="EMBL" id="KAH0873694.1"/>
    </source>
</evidence>
<dbReference type="EMBL" id="JAGKQM010000016">
    <property type="protein sequence ID" value="KAH0873694.1"/>
    <property type="molecule type" value="Genomic_DNA"/>
</dbReference>
<evidence type="ECO:0000313" key="2">
    <source>
        <dbReference type="Proteomes" id="UP000824890"/>
    </source>
</evidence>